<proteinExistence type="predicted"/>
<feature type="region of interest" description="Disordered" evidence="10">
    <location>
        <begin position="167"/>
        <end position="189"/>
    </location>
</feature>
<keyword evidence="13" id="KW-1185">Reference proteome</keyword>
<feature type="domain" description="SH3" evidence="11">
    <location>
        <begin position="632"/>
        <end position="693"/>
    </location>
</feature>
<name>A0AA35KGX4_9SAUR</name>
<dbReference type="InterPro" id="IPR029294">
    <property type="entry name" value="hSH3"/>
</dbReference>
<protein>
    <recommendedName>
        <fullName evidence="7">FYN-binding protein 2</fullName>
    </recommendedName>
    <alternativeName>
        <fullName evidence="8">Activation-dependent, raft-recruited ADAP-like phosphoprotein</fullName>
    </alternativeName>
</protein>
<dbReference type="Gene3D" id="2.30.30.40">
    <property type="entry name" value="SH3 Domains"/>
    <property type="match status" value="1"/>
</dbReference>
<feature type="compositionally biased region" description="Basic and acidic residues" evidence="10">
    <location>
        <begin position="275"/>
        <end position="284"/>
    </location>
</feature>
<comment type="function">
    <text evidence="5">Adapter protein that plays a role in T-cell receptor (TCR)-mediated activation of signaling pathways. Required for T-cell activation and integrin-mediated T-cell adhesion in response to TCR stimulation.</text>
</comment>
<organism evidence="12 13">
    <name type="scientific">Podarcis lilfordi</name>
    <name type="common">Lilford's wall lizard</name>
    <dbReference type="NCBI Taxonomy" id="74358"/>
    <lineage>
        <taxon>Eukaryota</taxon>
        <taxon>Metazoa</taxon>
        <taxon>Chordata</taxon>
        <taxon>Craniata</taxon>
        <taxon>Vertebrata</taxon>
        <taxon>Euteleostomi</taxon>
        <taxon>Lepidosauria</taxon>
        <taxon>Squamata</taxon>
        <taxon>Bifurcata</taxon>
        <taxon>Unidentata</taxon>
        <taxon>Episquamata</taxon>
        <taxon>Laterata</taxon>
        <taxon>Lacertibaenia</taxon>
        <taxon>Lacertidae</taxon>
        <taxon>Podarcis</taxon>
    </lineage>
</organism>
<evidence type="ECO:0000259" key="11">
    <source>
        <dbReference type="PROSITE" id="PS50002"/>
    </source>
</evidence>
<feature type="compositionally biased region" description="Pro residues" evidence="10">
    <location>
        <begin position="296"/>
        <end position="306"/>
    </location>
</feature>
<dbReference type="FunFam" id="2.30.30.40:FF:000220">
    <property type="entry name" value="FYN binding protein 2"/>
    <property type="match status" value="1"/>
</dbReference>
<evidence type="ECO:0000256" key="9">
    <source>
        <dbReference type="PROSITE-ProRule" id="PRU00192"/>
    </source>
</evidence>
<evidence type="ECO:0000313" key="13">
    <source>
        <dbReference type="Proteomes" id="UP001178461"/>
    </source>
</evidence>
<feature type="compositionally biased region" description="Pro residues" evidence="10">
    <location>
        <begin position="226"/>
        <end position="237"/>
    </location>
</feature>
<dbReference type="Proteomes" id="UP001178461">
    <property type="component" value="Chromosome 6"/>
</dbReference>
<comment type="subunit">
    <text evidence="6">Interacts with SKAP1, LCK and FYN. The phosphorylated form interacts with LCP2.</text>
</comment>
<sequence>MGCNTEPRQKEERAGDFRALRAKFQNDSNFSSALIQPVKSLPAETLPRQNTDGSPASHPKPKPLCRRQIPDPEQKTAPFSYLSQKSEIVQIKPVVLPRARLHELPEVRKNEDRKSKDIMETVCARVVLVEDSPKQRPASYHCLQETAPASNSFRNTLNIWESALLQSDKKGSETPPQRSNRTTSLPQPKTVNVAVTLEVPAKSAENEQAVVVSAPSTPSRLQVEPVPFPTVSPPVPPRNHTSSETLAHSAIRVADPPQDANDLDRPSKTSQCSNERWHEVEKSPKPKPLPSIISLGPPPKKPPRPPNVDLGPFQKNIPDAVDDAYMTPETPETEELGTYEETMSYLKLPESSTNAAQEITHPSKAGKNENIEKQSFLLAAPSSKREDTEERGPPWNHETTKRQQAKESGKICAPGAMLAKPKITGEYRGEKGILQEETTPSFPRVQLAKDGNVSDDYVCLEALKTDEENSGLAPRTPKVVQVHEEVYDDVEGIQREFQTSDAHSSLTSETFSEYACEETYEDVRSEGYSSTKSDDVKEKLKGLGKFFKKGKFKMKNSHLKENSRILSSSAPNLDVMAPESMVYDNIDAEQNDTKPSSRNFFKVKKHALEKNSKMTKEEKQFREKFMYDKEIGVINTAVAHCSNTLTKGKLDLRITAGEQLEVIDITEGNQLICRNSEGKYGFVLLEHLNFSRH</sequence>
<feature type="compositionally biased region" description="Polar residues" evidence="10">
    <location>
        <begin position="174"/>
        <end position="189"/>
    </location>
</feature>
<evidence type="ECO:0000256" key="4">
    <source>
        <dbReference type="ARBA" id="ARBA00023136"/>
    </source>
</evidence>
<gene>
    <name evidence="12" type="ORF">PODLI_1B039088</name>
</gene>
<feature type="region of interest" description="Disordered" evidence="10">
    <location>
        <begin position="1"/>
        <end position="20"/>
    </location>
</feature>
<evidence type="ECO:0000256" key="10">
    <source>
        <dbReference type="SAM" id="MobiDB-lite"/>
    </source>
</evidence>
<feature type="region of interest" description="Disordered" evidence="10">
    <location>
        <begin position="204"/>
        <end position="417"/>
    </location>
</feature>
<dbReference type="EMBL" id="OX395131">
    <property type="protein sequence ID" value="CAI5777074.1"/>
    <property type="molecule type" value="Genomic_DNA"/>
</dbReference>
<dbReference type="PANTHER" id="PTHR16830">
    <property type="entry name" value="SH2 CONTAINING ADAPTOR PRAM-1 RELATED"/>
    <property type="match status" value="1"/>
</dbReference>
<dbReference type="GO" id="GO:0045121">
    <property type="term" value="C:membrane raft"/>
    <property type="evidence" value="ECO:0007669"/>
    <property type="project" value="UniProtKB-SubCell"/>
</dbReference>
<dbReference type="Pfam" id="PF14603">
    <property type="entry name" value="hSH3"/>
    <property type="match status" value="1"/>
</dbReference>
<evidence type="ECO:0000256" key="6">
    <source>
        <dbReference type="ARBA" id="ARBA00062840"/>
    </source>
</evidence>
<dbReference type="GO" id="GO:0007229">
    <property type="term" value="P:integrin-mediated signaling pathway"/>
    <property type="evidence" value="ECO:0007669"/>
    <property type="project" value="InterPro"/>
</dbReference>
<evidence type="ECO:0000256" key="5">
    <source>
        <dbReference type="ARBA" id="ARBA00060088"/>
    </source>
</evidence>
<feature type="compositionally biased region" description="Basic and acidic residues" evidence="10">
    <location>
        <begin position="383"/>
        <end position="409"/>
    </location>
</feature>
<evidence type="ECO:0000256" key="8">
    <source>
        <dbReference type="ARBA" id="ARBA00079345"/>
    </source>
</evidence>
<keyword evidence="4" id="KW-0472">Membrane</keyword>
<evidence type="ECO:0000313" key="12">
    <source>
        <dbReference type="EMBL" id="CAI5777074.1"/>
    </source>
</evidence>
<dbReference type="InterPro" id="IPR043443">
    <property type="entry name" value="FYB1/2-like"/>
</dbReference>
<dbReference type="AlphaFoldDB" id="A0AA35KGX4"/>
<evidence type="ECO:0000256" key="2">
    <source>
        <dbReference type="ARBA" id="ARBA00022443"/>
    </source>
</evidence>
<evidence type="ECO:0000256" key="7">
    <source>
        <dbReference type="ARBA" id="ARBA00068977"/>
    </source>
</evidence>
<evidence type="ECO:0000256" key="3">
    <source>
        <dbReference type="ARBA" id="ARBA00022553"/>
    </source>
</evidence>
<dbReference type="PANTHER" id="PTHR16830:SF1">
    <property type="entry name" value="FYN-BINDING PROTEIN 2"/>
    <property type="match status" value="1"/>
</dbReference>
<evidence type="ECO:0000256" key="1">
    <source>
        <dbReference type="ARBA" id="ARBA00004285"/>
    </source>
</evidence>
<dbReference type="GO" id="GO:0005886">
    <property type="term" value="C:plasma membrane"/>
    <property type="evidence" value="ECO:0007669"/>
    <property type="project" value="InterPro"/>
</dbReference>
<feature type="compositionally biased region" description="Basic and acidic residues" evidence="10">
    <location>
        <begin position="7"/>
        <end position="19"/>
    </location>
</feature>
<reference evidence="12" key="1">
    <citation type="submission" date="2022-12" db="EMBL/GenBank/DDBJ databases">
        <authorList>
            <person name="Alioto T."/>
            <person name="Alioto T."/>
            <person name="Gomez Garrido J."/>
        </authorList>
    </citation>
    <scope>NUCLEOTIDE SEQUENCE</scope>
</reference>
<keyword evidence="3" id="KW-0597">Phosphoprotein</keyword>
<dbReference type="InterPro" id="IPR036028">
    <property type="entry name" value="SH3-like_dom_sf"/>
</dbReference>
<dbReference type="GO" id="GO:0072659">
    <property type="term" value="P:protein localization to plasma membrane"/>
    <property type="evidence" value="ECO:0007669"/>
    <property type="project" value="TreeGrafter"/>
</dbReference>
<dbReference type="InterPro" id="IPR001452">
    <property type="entry name" value="SH3_domain"/>
</dbReference>
<dbReference type="GO" id="GO:0050852">
    <property type="term" value="P:T cell receptor signaling pathway"/>
    <property type="evidence" value="ECO:0007669"/>
    <property type="project" value="TreeGrafter"/>
</dbReference>
<accession>A0AA35KGX4</accession>
<dbReference type="SUPFAM" id="SSF50044">
    <property type="entry name" value="SH3-domain"/>
    <property type="match status" value="1"/>
</dbReference>
<feature type="region of interest" description="Disordered" evidence="10">
    <location>
        <begin position="31"/>
        <end position="81"/>
    </location>
</feature>
<keyword evidence="2 9" id="KW-0728">SH3 domain</keyword>
<dbReference type="PROSITE" id="PS50002">
    <property type="entry name" value="SH3"/>
    <property type="match status" value="1"/>
</dbReference>
<comment type="subcellular location">
    <subcellularLocation>
        <location evidence="1">Membrane raft</location>
    </subcellularLocation>
</comment>